<dbReference type="InterPro" id="IPR004184">
    <property type="entry name" value="PFL_dom"/>
</dbReference>
<dbReference type="PANTHER" id="PTHR30191">
    <property type="entry name" value="FORMATE ACETYLTRANSFERASE"/>
    <property type="match status" value="1"/>
</dbReference>
<dbReference type="Gene3D" id="3.20.70.20">
    <property type="match status" value="1"/>
</dbReference>
<comment type="similarity">
    <text evidence="3 17">Belongs to the glycyl radical enzyme (GRE) family. PFL subfamily.</text>
</comment>
<evidence type="ECO:0000256" key="2">
    <source>
        <dbReference type="ARBA" id="ARBA00004809"/>
    </source>
</evidence>
<dbReference type="CDD" id="cd01678">
    <property type="entry name" value="PFL1"/>
    <property type="match status" value="1"/>
</dbReference>
<dbReference type="EMBL" id="AYZJ01000007">
    <property type="protein sequence ID" value="KRN25669.1"/>
    <property type="molecule type" value="Genomic_DNA"/>
</dbReference>
<comment type="subcellular location">
    <subcellularLocation>
        <location evidence="1 17">Cytoplasm</location>
    </subcellularLocation>
</comment>
<dbReference type="EC" id="2.3.1.54" evidence="4 17"/>
<keyword evidence="9 15" id="KW-0556">Organic radical</keyword>
<dbReference type="RefSeq" id="WP_056988812.1">
    <property type="nucleotide sequence ID" value="NZ_AYZJ01000007.1"/>
</dbReference>
<dbReference type="PANTHER" id="PTHR30191:SF0">
    <property type="entry name" value="FORMATE ACETYLTRANSFERASE 1"/>
    <property type="match status" value="1"/>
</dbReference>
<comment type="pathway">
    <text evidence="2 17">Fermentation; pyruvate fermentation; formate from pyruvate: step 1/1.</text>
</comment>
<dbReference type="GO" id="GO:0005829">
    <property type="term" value="C:cytosol"/>
    <property type="evidence" value="ECO:0007669"/>
    <property type="project" value="TreeGrafter"/>
</dbReference>
<evidence type="ECO:0000256" key="7">
    <source>
        <dbReference type="ARBA" id="ARBA00022526"/>
    </source>
</evidence>
<evidence type="ECO:0000259" key="18">
    <source>
        <dbReference type="PROSITE" id="PS51149"/>
    </source>
</evidence>
<feature type="domain" description="PFL" evidence="19">
    <location>
        <begin position="7"/>
        <end position="623"/>
    </location>
</feature>
<evidence type="ECO:0000256" key="6">
    <source>
        <dbReference type="ARBA" id="ARBA00022490"/>
    </source>
</evidence>
<dbReference type="Proteomes" id="UP000050865">
    <property type="component" value="Unassembled WGS sequence"/>
</dbReference>
<keyword evidence="6 17" id="KW-0963">Cytoplasm</keyword>
<gene>
    <name evidence="20" type="ORF">FC75_GL000120</name>
</gene>
<evidence type="ECO:0000256" key="1">
    <source>
        <dbReference type="ARBA" id="ARBA00004496"/>
    </source>
</evidence>
<dbReference type="PROSITE" id="PS51554">
    <property type="entry name" value="PFL"/>
    <property type="match status" value="1"/>
</dbReference>
<keyword evidence="20" id="KW-0456">Lyase</keyword>
<dbReference type="Pfam" id="PF02901">
    <property type="entry name" value="PFL-like"/>
    <property type="match status" value="1"/>
</dbReference>
<feature type="modified residue" description="Glycine radical" evidence="15 16">
    <location>
        <position position="728"/>
    </location>
</feature>
<feature type="active site" description="S-acetylcysteine intermediate" evidence="14">
    <location>
        <position position="416"/>
    </location>
</feature>
<dbReference type="PROSITE" id="PS00850">
    <property type="entry name" value="GLY_RADICAL_1"/>
    <property type="match status" value="1"/>
</dbReference>
<protein>
    <recommendedName>
        <fullName evidence="5 17">Formate acetyltransferase</fullName>
        <ecNumber evidence="4 17">2.3.1.54</ecNumber>
    </recommendedName>
    <alternativeName>
        <fullName evidence="12 17">Pyruvate formate-lyase</fullName>
    </alternativeName>
</protein>
<organism evidence="20 21">
    <name type="scientific">Lacticaseibacillus camelliae DSM 22697 = JCM 13995</name>
    <dbReference type="NCBI Taxonomy" id="1423730"/>
    <lineage>
        <taxon>Bacteria</taxon>
        <taxon>Bacillati</taxon>
        <taxon>Bacillota</taxon>
        <taxon>Bacilli</taxon>
        <taxon>Lactobacillales</taxon>
        <taxon>Lactobacillaceae</taxon>
        <taxon>Lacticaseibacillus</taxon>
    </lineage>
</organism>
<name>A0A0R2FHR1_9LACO</name>
<evidence type="ECO:0000313" key="21">
    <source>
        <dbReference type="Proteomes" id="UP000050865"/>
    </source>
</evidence>
<evidence type="ECO:0000256" key="8">
    <source>
        <dbReference type="ARBA" id="ARBA00022679"/>
    </source>
</evidence>
<accession>A0A0R2FHR1</accession>
<keyword evidence="20" id="KW-0670">Pyruvate</keyword>
<dbReference type="Pfam" id="PF01228">
    <property type="entry name" value="Gly_radical"/>
    <property type="match status" value="1"/>
</dbReference>
<dbReference type="InterPro" id="IPR050244">
    <property type="entry name" value="Auton_GlycylRad_Cofactor"/>
</dbReference>
<keyword evidence="10 17" id="KW-0119">Carbohydrate metabolism</keyword>
<evidence type="ECO:0000256" key="16">
    <source>
        <dbReference type="PROSITE-ProRule" id="PRU00493"/>
    </source>
</evidence>
<dbReference type="UniPathway" id="UPA00920">
    <property type="reaction ID" value="UER00891"/>
</dbReference>
<reference evidence="20 21" key="1">
    <citation type="journal article" date="2015" name="Genome Announc.">
        <title>Expanding the biotechnology potential of lactobacilli through comparative genomics of 213 strains and associated genera.</title>
        <authorList>
            <person name="Sun Z."/>
            <person name="Harris H.M."/>
            <person name="McCann A."/>
            <person name="Guo C."/>
            <person name="Argimon S."/>
            <person name="Zhang W."/>
            <person name="Yang X."/>
            <person name="Jeffery I.B."/>
            <person name="Cooney J.C."/>
            <person name="Kagawa T.F."/>
            <person name="Liu W."/>
            <person name="Song Y."/>
            <person name="Salvetti E."/>
            <person name="Wrobel A."/>
            <person name="Rasinkangas P."/>
            <person name="Parkhill J."/>
            <person name="Rea M.C."/>
            <person name="O'Sullivan O."/>
            <person name="Ritari J."/>
            <person name="Douillard F.P."/>
            <person name="Paul Ross R."/>
            <person name="Yang R."/>
            <person name="Briner A.E."/>
            <person name="Felis G.E."/>
            <person name="de Vos W.M."/>
            <person name="Barrangou R."/>
            <person name="Klaenhammer T.R."/>
            <person name="Caufield P.W."/>
            <person name="Cui Y."/>
            <person name="Zhang H."/>
            <person name="O'Toole P.W."/>
        </authorList>
    </citation>
    <scope>NUCLEOTIDE SEQUENCE [LARGE SCALE GENOMIC DNA]</scope>
    <source>
        <strain evidence="20 21">DSM 22697</strain>
    </source>
</reference>
<dbReference type="PROSITE" id="PS51149">
    <property type="entry name" value="GLY_RADICAL_2"/>
    <property type="match status" value="1"/>
</dbReference>
<evidence type="ECO:0000256" key="13">
    <source>
        <dbReference type="ARBA" id="ARBA00049029"/>
    </source>
</evidence>
<dbReference type="GO" id="GO:0006006">
    <property type="term" value="P:glucose metabolic process"/>
    <property type="evidence" value="ECO:0007669"/>
    <property type="project" value="UniProtKB-UniRule"/>
</dbReference>
<evidence type="ECO:0000256" key="17">
    <source>
        <dbReference type="RuleBase" id="RU368075"/>
    </source>
</evidence>
<dbReference type="STRING" id="1423730.FC75_GL000120"/>
<feature type="domain" description="Glycine radical" evidence="18">
    <location>
        <begin position="630"/>
        <end position="753"/>
    </location>
</feature>
<keyword evidence="7 17" id="KW-0313">Glucose metabolism</keyword>
<evidence type="ECO:0000259" key="19">
    <source>
        <dbReference type="PROSITE" id="PS51554"/>
    </source>
</evidence>
<evidence type="ECO:0000256" key="5">
    <source>
        <dbReference type="ARBA" id="ARBA00013897"/>
    </source>
</evidence>
<evidence type="ECO:0000256" key="15">
    <source>
        <dbReference type="PIRSR" id="PIRSR000379-2"/>
    </source>
</evidence>
<dbReference type="GO" id="GO:0016829">
    <property type="term" value="F:lyase activity"/>
    <property type="evidence" value="ECO:0007669"/>
    <property type="project" value="UniProtKB-KW"/>
</dbReference>
<keyword evidence="21" id="KW-1185">Reference proteome</keyword>
<evidence type="ECO:0000256" key="10">
    <source>
        <dbReference type="ARBA" id="ARBA00023277"/>
    </source>
</evidence>
<evidence type="ECO:0000256" key="9">
    <source>
        <dbReference type="ARBA" id="ARBA00022818"/>
    </source>
</evidence>
<evidence type="ECO:0000256" key="14">
    <source>
        <dbReference type="PIRSR" id="PIRSR000379-1"/>
    </source>
</evidence>
<comment type="subunit">
    <text evidence="17">Homodimer.</text>
</comment>
<dbReference type="InterPro" id="IPR001150">
    <property type="entry name" value="Gly_radical"/>
</dbReference>
<comment type="caution">
    <text evidence="20">The sequence shown here is derived from an EMBL/GenBank/DDBJ whole genome shotgun (WGS) entry which is preliminary data.</text>
</comment>
<dbReference type="PIRSF" id="PIRSF000379">
    <property type="entry name" value="For_Ac_trans_1"/>
    <property type="match status" value="1"/>
</dbReference>
<dbReference type="InterPro" id="IPR005949">
    <property type="entry name" value="Form_AcTrfase"/>
</dbReference>
<evidence type="ECO:0000313" key="20">
    <source>
        <dbReference type="EMBL" id="KRN25669.1"/>
    </source>
</evidence>
<evidence type="ECO:0000256" key="12">
    <source>
        <dbReference type="ARBA" id="ARBA00031063"/>
    </source>
</evidence>
<feature type="active site" description="Cysteine radical intermediate" evidence="14">
    <location>
        <position position="417"/>
    </location>
</feature>
<evidence type="ECO:0000256" key="4">
    <source>
        <dbReference type="ARBA" id="ARBA00013214"/>
    </source>
</evidence>
<evidence type="ECO:0000256" key="11">
    <source>
        <dbReference type="ARBA" id="ARBA00023315"/>
    </source>
</evidence>
<dbReference type="InterPro" id="IPR019777">
    <property type="entry name" value="Form_AcTrfase_GR_CS"/>
</dbReference>
<dbReference type="PATRIC" id="fig|1423730.4.peg.126"/>
<comment type="catalytic activity">
    <reaction evidence="13 17">
        <text>formate + acetyl-CoA = pyruvate + CoA</text>
        <dbReference type="Rhea" id="RHEA:11844"/>
        <dbReference type="ChEBI" id="CHEBI:15361"/>
        <dbReference type="ChEBI" id="CHEBI:15740"/>
        <dbReference type="ChEBI" id="CHEBI:57287"/>
        <dbReference type="ChEBI" id="CHEBI:57288"/>
        <dbReference type="EC" id="2.3.1.54"/>
    </reaction>
</comment>
<dbReference type="NCBIfam" id="TIGR01255">
    <property type="entry name" value="pyr_form_ly_1"/>
    <property type="match status" value="1"/>
</dbReference>
<keyword evidence="11 17" id="KW-0012">Acyltransferase</keyword>
<dbReference type="AlphaFoldDB" id="A0A0R2FHR1"/>
<evidence type="ECO:0000256" key="3">
    <source>
        <dbReference type="ARBA" id="ARBA00008375"/>
    </source>
</evidence>
<dbReference type="SUPFAM" id="SSF51998">
    <property type="entry name" value="PFL-like glycyl radical enzymes"/>
    <property type="match status" value="1"/>
</dbReference>
<dbReference type="GO" id="GO:0008861">
    <property type="term" value="F:formate C-acetyltransferase activity"/>
    <property type="evidence" value="ECO:0007669"/>
    <property type="project" value="UniProtKB-UniRule"/>
</dbReference>
<proteinExistence type="inferred from homology"/>
<sequence length="753" mass="84616">MKQLDKTDVKTYWEGFNGGDWQDEINVRDFIQHNLTQYNGDESFLAGPTEATTILNNQVLNLKKQERAAGGVLDADTKVVATVTSHGPGYLNKDLEKIVGLQTDKPFKRAFMPFGGIRMAEDALKSYGYTPDPEMHKIFTEYHKTHNQGVFDVYTPDMRKARHYKIVTGLPDAYARGRIVADFPRIAIYGIDALMAAKKADFENIGDGEMTDDVIRLREQVSDQYRALNDMKKMAASYGYDISKPATTAQEAIQWIYFGYLAAVKTQNGAAMSVGRIDTTIDAFIERDFKRGILDESQAQELIDHLVMKLRMVRFIRTEEYNSLFSGDPIWATLSLGGVGFDGRHHITKTAFRFLKTLDNMGAAPEPNITLLWDEKLPEGFKRYATEVSISSSTIQYENDSLMRTEWGTDYYGIACCVSAQPIKDGVQFFGARANLAKAILYAINGGMDEIGEAQVGPETEPITSDVIDYDEFMKKFDVQAGWLADVYVNALNAIQYMHDKYYYESAQLALKDTRLNYTFATGISGFSHAVDSISAIKYGKVHPIRDEKGVAVDFKVENDDYPRYGNNDDRADDIAKWLIKYFYNKMNTHHLYHGAKLSTSVLTITSNVVYGKNTGTTPNGRKKGEPFSPGANPAYGAEKNGALASLMSTAKIPYHYATDGISNTFGVTPNTLGHDDETRKDTLVHMIDGYMENQGMHLNINVFNKETLIDAQKHPEEYPTLTVRVSGYCVYFADLTKEQQDDVIARTFFEEM</sequence>
<keyword evidence="8 17" id="KW-0808">Transferase</keyword>